<dbReference type="InterPro" id="IPR050491">
    <property type="entry name" value="AmpC-like"/>
</dbReference>
<dbReference type="InterPro" id="IPR012338">
    <property type="entry name" value="Beta-lactam/transpept-like"/>
</dbReference>
<accession>A0A4Q9Z1R0</accession>
<feature type="domain" description="Beta-lactamase-related" evidence="1">
    <location>
        <begin position="79"/>
        <end position="372"/>
    </location>
</feature>
<evidence type="ECO:0000313" key="2">
    <source>
        <dbReference type="EMBL" id="TBX69135.1"/>
    </source>
</evidence>
<dbReference type="GO" id="GO:0016787">
    <property type="term" value="F:hydrolase activity"/>
    <property type="evidence" value="ECO:0007669"/>
    <property type="project" value="UniProtKB-KW"/>
</dbReference>
<dbReference type="InterPro" id="IPR001466">
    <property type="entry name" value="Beta-lactam-related"/>
</dbReference>
<protein>
    <submittedName>
        <fullName evidence="2">Class A beta-lactamase-related serine hydrolase</fullName>
    </submittedName>
</protein>
<dbReference type="AlphaFoldDB" id="A0A4Q9Z1R0"/>
<proteinExistence type="predicted"/>
<dbReference type="EMBL" id="SJPE01000007">
    <property type="protein sequence ID" value="TBX69135.1"/>
    <property type="molecule type" value="Genomic_DNA"/>
</dbReference>
<dbReference type="OrthoDB" id="9793489at2"/>
<comment type="caution">
    <text evidence="2">The sequence shown here is derived from an EMBL/GenBank/DDBJ whole genome shotgun (WGS) entry which is preliminary data.</text>
</comment>
<dbReference type="RefSeq" id="WP_131475910.1">
    <property type="nucleotide sequence ID" value="NZ_SJPE01000007.1"/>
</dbReference>
<evidence type="ECO:0000259" key="1">
    <source>
        <dbReference type="Pfam" id="PF00144"/>
    </source>
</evidence>
<keyword evidence="3" id="KW-1185">Reference proteome</keyword>
<name>A0A4Q9Z1R0_9FLAO</name>
<gene>
    <name evidence="2" type="ORF">EZL74_07080</name>
</gene>
<evidence type="ECO:0000313" key="3">
    <source>
        <dbReference type="Proteomes" id="UP000293300"/>
    </source>
</evidence>
<dbReference type="PANTHER" id="PTHR46825:SF9">
    <property type="entry name" value="BETA-LACTAMASE-RELATED DOMAIN-CONTAINING PROTEIN"/>
    <property type="match status" value="1"/>
</dbReference>
<reference evidence="2 3" key="1">
    <citation type="submission" date="2019-02" db="EMBL/GenBank/DDBJ databases">
        <title>Flavobacterium sp. RD-2-33 isolated from forest soil.</title>
        <authorList>
            <person name="Chaudhary D.K."/>
        </authorList>
    </citation>
    <scope>NUCLEOTIDE SEQUENCE [LARGE SCALE GENOMIC DNA]</scope>
    <source>
        <strain evidence="2 3">RD-2-33</strain>
    </source>
</reference>
<dbReference type="Gene3D" id="3.40.710.10">
    <property type="entry name" value="DD-peptidase/beta-lactamase superfamily"/>
    <property type="match status" value="1"/>
</dbReference>
<dbReference type="Proteomes" id="UP000293300">
    <property type="component" value="Unassembled WGS sequence"/>
</dbReference>
<dbReference type="Pfam" id="PF00144">
    <property type="entry name" value="Beta-lactamase"/>
    <property type="match status" value="1"/>
</dbReference>
<organism evidence="2 3">
    <name type="scientific">Flavobacterium silvisoli</name>
    <dbReference type="NCBI Taxonomy" id="2529433"/>
    <lineage>
        <taxon>Bacteria</taxon>
        <taxon>Pseudomonadati</taxon>
        <taxon>Bacteroidota</taxon>
        <taxon>Flavobacteriia</taxon>
        <taxon>Flavobacteriales</taxon>
        <taxon>Flavobacteriaceae</taxon>
        <taxon>Flavobacterium</taxon>
    </lineage>
</organism>
<dbReference type="PANTHER" id="PTHR46825">
    <property type="entry name" value="D-ALANYL-D-ALANINE-CARBOXYPEPTIDASE/ENDOPEPTIDASE AMPH"/>
    <property type="match status" value="1"/>
</dbReference>
<dbReference type="SUPFAM" id="SSF56601">
    <property type="entry name" value="beta-lactamase/transpeptidase-like"/>
    <property type="match status" value="1"/>
</dbReference>
<sequence length="410" mass="47153">MRVALVTFFLSMVFYISGPKEKRPTSFFGSHKSVDSTFITIPFSLKMGSVSENFIRIITPKIDSFYNKNIKSPYYSGGFIVAKNGRILYEDYQGFSDSKNKIAIDSSTAIHLASVSKVLTATAILKLVQEDNIMLDQKVTDWLPKFPYKDVTIRMLLNHRSGIQPYSSFSALLKKNWNSRKVLSNQDVLDLIVQHKFKKLFASNTRFDYCNTNYVLLALIIERATGMNYRKAMQELIFKPLGMRHTYVFNYNTDRETASKSYKGNAQFPWDQFDELYGDKNIYSTPRDLVKFDLATYSPDFIDQNLLQQAYFGYSSAQTAKPIKDYGLGMRMRFLQPTGEKMIYHNGWWHGNNTSFVPVRKDTITVVCLGNKYSNRPYSTLNMVSNLFYKKPKDHSATEIPSELELLGGE</sequence>
<keyword evidence="2" id="KW-0378">Hydrolase</keyword>